<dbReference type="GO" id="GO:0016790">
    <property type="term" value="F:thiolester hydrolase activity"/>
    <property type="evidence" value="ECO:0007669"/>
    <property type="project" value="UniProtKB-ARBA"/>
</dbReference>
<dbReference type="EMBL" id="JQED01000040">
    <property type="protein sequence ID" value="KGJ89665.1"/>
    <property type="molecule type" value="Genomic_DNA"/>
</dbReference>
<proteinExistence type="predicted"/>
<dbReference type="InterPro" id="IPR006683">
    <property type="entry name" value="Thioestr_dom"/>
</dbReference>
<evidence type="ECO:0000313" key="4">
    <source>
        <dbReference type="Proteomes" id="UP000029843"/>
    </source>
</evidence>
<dbReference type="SUPFAM" id="SSF54637">
    <property type="entry name" value="Thioesterase/thiol ester dehydrase-isomerase"/>
    <property type="match status" value="1"/>
</dbReference>
<dbReference type="InterPro" id="IPR029069">
    <property type="entry name" value="HotDog_dom_sf"/>
</dbReference>
<feature type="domain" description="Thioesterase" evidence="2">
    <location>
        <begin position="44"/>
        <end position="120"/>
    </location>
</feature>
<dbReference type="OrthoDB" id="9805304at2"/>
<keyword evidence="1" id="KW-0812">Transmembrane</keyword>
<comment type="caution">
    <text evidence="3">The sequence shown here is derived from an EMBL/GenBank/DDBJ whole genome shotgun (WGS) entry which is preliminary data.</text>
</comment>
<keyword evidence="1" id="KW-1133">Transmembrane helix</keyword>
<feature type="transmembrane region" description="Helical" evidence="1">
    <location>
        <begin position="58"/>
        <end position="81"/>
    </location>
</feature>
<dbReference type="PATRIC" id="fig|28229.4.peg.3012"/>
<dbReference type="RefSeq" id="WP_033094672.1">
    <property type="nucleotide sequence ID" value="NZ_JQED01000040.1"/>
</dbReference>
<accession>A0A099KHF2</accession>
<gene>
    <name evidence="3" type="ORF">ND2E_3856</name>
</gene>
<evidence type="ECO:0000256" key="1">
    <source>
        <dbReference type="SAM" id="Phobius"/>
    </source>
</evidence>
<dbReference type="AlphaFoldDB" id="A0A099KHF2"/>
<sequence length="140" mass="15042">MASKETLTEFLQSEFPQTKCSIDEVGNQKAIVRHEVGKDELRPGGTVSGPVMMTTADVALYVAILGEIGLVPLAVTTNLTINFLRKPSSQKDIIGICSLIKVGRTLVVGEVELYSDGEEEPVAHVIGTYAIPPTKAKNDM</sequence>
<organism evidence="3 4">
    <name type="scientific">Colwellia psychrerythraea</name>
    <name type="common">Vibrio psychroerythus</name>
    <dbReference type="NCBI Taxonomy" id="28229"/>
    <lineage>
        <taxon>Bacteria</taxon>
        <taxon>Pseudomonadati</taxon>
        <taxon>Pseudomonadota</taxon>
        <taxon>Gammaproteobacteria</taxon>
        <taxon>Alteromonadales</taxon>
        <taxon>Colwelliaceae</taxon>
        <taxon>Colwellia</taxon>
    </lineage>
</organism>
<reference evidence="3 4" key="1">
    <citation type="submission" date="2014-08" db="EMBL/GenBank/DDBJ databases">
        <title>Genomic and Phenotypic Diversity of Colwellia psychrerythraea strains from Disparate Marine Basins.</title>
        <authorList>
            <person name="Techtmann S.M."/>
            <person name="Stelling S.C."/>
            <person name="Utturkar S.M."/>
            <person name="Alshibli N."/>
            <person name="Harris A."/>
            <person name="Brown S.D."/>
            <person name="Hazen T.C."/>
        </authorList>
    </citation>
    <scope>NUCLEOTIDE SEQUENCE [LARGE SCALE GENOMIC DNA]</scope>
    <source>
        <strain evidence="3 4">ND2E</strain>
    </source>
</reference>
<evidence type="ECO:0000259" key="2">
    <source>
        <dbReference type="Pfam" id="PF03061"/>
    </source>
</evidence>
<evidence type="ECO:0000313" key="3">
    <source>
        <dbReference type="EMBL" id="KGJ89665.1"/>
    </source>
</evidence>
<dbReference type="Proteomes" id="UP000029843">
    <property type="component" value="Unassembled WGS sequence"/>
</dbReference>
<dbReference type="CDD" id="cd03443">
    <property type="entry name" value="PaaI_thioesterase"/>
    <property type="match status" value="1"/>
</dbReference>
<name>A0A099KHF2_COLPS</name>
<dbReference type="Gene3D" id="3.10.129.10">
    <property type="entry name" value="Hotdog Thioesterase"/>
    <property type="match status" value="1"/>
</dbReference>
<protein>
    <submittedName>
        <fullName evidence="3">Thioesterase superfamily protein</fullName>
    </submittedName>
</protein>
<keyword evidence="1" id="KW-0472">Membrane</keyword>
<dbReference type="Pfam" id="PF03061">
    <property type="entry name" value="4HBT"/>
    <property type="match status" value="1"/>
</dbReference>